<feature type="compositionally biased region" description="Basic residues" evidence="1">
    <location>
        <begin position="382"/>
        <end position="392"/>
    </location>
</feature>
<dbReference type="EMBL" id="JAUIZM010000011">
    <property type="protein sequence ID" value="KAK1357987.1"/>
    <property type="molecule type" value="Genomic_DNA"/>
</dbReference>
<proteinExistence type="predicted"/>
<keyword evidence="4" id="KW-1185">Reference proteome</keyword>
<feature type="region of interest" description="Disordered" evidence="1">
    <location>
        <begin position="379"/>
        <end position="399"/>
    </location>
</feature>
<comment type="caution">
    <text evidence="3">The sequence shown here is derived from an EMBL/GenBank/DDBJ whole genome shotgun (WGS) entry which is preliminary data.</text>
</comment>
<feature type="compositionally biased region" description="Low complexity" evidence="1">
    <location>
        <begin position="559"/>
        <end position="571"/>
    </location>
</feature>
<feature type="compositionally biased region" description="Acidic residues" evidence="1">
    <location>
        <begin position="599"/>
        <end position="608"/>
    </location>
</feature>
<dbReference type="PANTHER" id="PTHR46033:SF8">
    <property type="entry name" value="PROTEIN MAINTENANCE OF MERISTEMS-LIKE"/>
    <property type="match status" value="1"/>
</dbReference>
<dbReference type="AlphaFoldDB" id="A0AAD8H1J5"/>
<dbReference type="Proteomes" id="UP001237642">
    <property type="component" value="Unassembled WGS sequence"/>
</dbReference>
<dbReference type="InterPro" id="IPR044824">
    <property type="entry name" value="MAIN-like"/>
</dbReference>
<evidence type="ECO:0000313" key="4">
    <source>
        <dbReference type="Proteomes" id="UP001237642"/>
    </source>
</evidence>
<sequence>MDDFDVADLELNPGPKDPSVLHLQEEHRSTNIWKAGGGDNMRSRVRTKFTSVHSRMVPYLRDMHFDGVARLTSIHIDWSLVTALVERWRPETHTFHLPTGECTITLQDVSILLGLRVDGHAITGSTEFKGGWTKIVQEMFGKAPSEESKDLNGGRLKLSWLRKTFLMLPDDADEDEVIRHTHAFMLQLIGGVLFTDHQGSQIHCMFIPLIQNLERCSKLSWGSGVLAFLYRELCKACKIGVEEIAGCVLLLQLWAWTRLPTLAPVPRGPCLDNQDIWGDLNGPFGLRWCAPKSFTDVTDDYAIWYAAITRPYHTRIAAVQSHMFNVLDRISLIARGEITGDIRSIDALASEGRRLLEYQYSRGLNQDFQCDDRVAKQELVRGKAKRTGHKGGRGGVNAPKRRAIERNDGHIDHVDEEGSVHLGDDVGAHMVDDVEISNAPHTSYFADLSLQSNVLVGDTAVHTVYEAGASDVHFTPPSSHPTFQLLSPGDFQWPPRQEHLDQQEQPAIQHQTPQPRHDEKTESVEQTPPLSHPTFQLLSPSDFQCPPQPEPVSQKEQPVDQQNSIQPQQPHQVEEQQQHLVEEHQEPREEQQQQVGEEQPMEEQVDEEQPMHEPDQQVVERHMRLRPRNNKGVKCGTDGCKQYMRLQ</sequence>
<accession>A0AAD8H1J5</accession>
<evidence type="ECO:0000313" key="3">
    <source>
        <dbReference type="EMBL" id="KAK1357987.1"/>
    </source>
</evidence>
<feature type="compositionally biased region" description="Polar residues" evidence="1">
    <location>
        <begin position="524"/>
        <end position="542"/>
    </location>
</feature>
<protein>
    <recommendedName>
        <fullName evidence="2">Aminotransferase-like plant mobile domain-containing protein</fullName>
    </recommendedName>
</protein>
<dbReference type="InterPro" id="IPR019557">
    <property type="entry name" value="AminoTfrase-like_pln_mobile"/>
</dbReference>
<feature type="compositionally biased region" description="Polar residues" evidence="1">
    <location>
        <begin position="476"/>
        <end position="485"/>
    </location>
</feature>
<feature type="compositionally biased region" description="Basic and acidic residues" evidence="1">
    <location>
        <begin position="609"/>
        <end position="622"/>
    </location>
</feature>
<reference evidence="3" key="2">
    <citation type="submission" date="2023-05" db="EMBL/GenBank/DDBJ databases">
        <authorList>
            <person name="Schelkunov M.I."/>
        </authorList>
    </citation>
    <scope>NUCLEOTIDE SEQUENCE</scope>
    <source>
        <strain evidence="3">Hsosn_3</strain>
        <tissue evidence="3">Leaf</tissue>
    </source>
</reference>
<organism evidence="3 4">
    <name type="scientific">Heracleum sosnowskyi</name>
    <dbReference type="NCBI Taxonomy" id="360622"/>
    <lineage>
        <taxon>Eukaryota</taxon>
        <taxon>Viridiplantae</taxon>
        <taxon>Streptophyta</taxon>
        <taxon>Embryophyta</taxon>
        <taxon>Tracheophyta</taxon>
        <taxon>Spermatophyta</taxon>
        <taxon>Magnoliopsida</taxon>
        <taxon>eudicotyledons</taxon>
        <taxon>Gunneridae</taxon>
        <taxon>Pentapetalae</taxon>
        <taxon>asterids</taxon>
        <taxon>campanulids</taxon>
        <taxon>Apiales</taxon>
        <taxon>Apiaceae</taxon>
        <taxon>Apioideae</taxon>
        <taxon>apioid superclade</taxon>
        <taxon>Tordylieae</taxon>
        <taxon>Tordyliinae</taxon>
        <taxon>Heracleum</taxon>
    </lineage>
</organism>
<dbReference type="Pfam" id="PF10536">
    <property type="entry name" value="PMD"/>
    <property type="match status" value="1"/>
</dbReference>
<feature type="compositionally biased region" description="Basic and acidic residues" evidence="1">
    <location>
        <begin position="572"/>
        <end position="591"/>
    </location>
</feature>
<feature type="compositionally biased region" description="Polar residues" evidence="1">
    <location>
        <begin position="503"/>
        <end position="514"/>
    </location>
</feature>
<gene>
    <name evidence="3" type="ORF">POM88_051243</name>
</gene>
<evidence type="ECO:0000259" key="2">
    <source>
        <dbReference type="Pfam" id="PF10536"/>
    </source>
</evidence>
<reference evidence="3" key="1">
    <citation type="submission" date="2023-02" db="EMBL/GenBank/DDBJ databases">
        <title>Genome of toxic invasive species Heracleum sosnowskyi carries increased number of genes despite the absence of recent whole-genome duplications.</title>
        <authorList>
            <person name="Schelkunov M."/>
            <person name="Shtratnikova V."/>
            <person name="Makarenko M."/>
            <person name="Klepikova A."/>
            <person name="Omelchenko D."/>
            <person name="Novikova G."/>
            <person name="Obukhova E."/>
            <person name="Bogdanov V."/>
            <person name="Penin A."/>
            <person name="Logacheva M."/>
        </authorList>
    </citation>
    <scope>NUCLEOTIDE SEQUENCE</scope>
    <source>
        <strain evidence="3">Hsosn_3</strain>
        <tissue evidence="3">Leaf</tissue>
    </source>
</reference>
<dbReference type="GO" id="GO:0010073">
    <property type="term" value="P:meristem maintenance"/>
    <property type="evidence" value="ECO:0007669"/>
    <property type="project" value="InterPro"/>
</dbReference>
<feature type="domain" description="Aminotransferase-like plant mobile" evidence="2">
    <location>
        <begin position="69"/>
        <end position="293"/>
    </location>
</feature>
<dbReference type="PANTHER" id="PTHR46033">
    <property type="entry name" value="PROTEIN MAIN-LIKE 2"/>
    <property type="match status" value="1"/>
</dbReference>
<name>A0AAD8H1J5_9APIA</name>
<feature type="region of interest" description="Disordered" evidence="1">
    <location>
        <begin position="475"/>
        <end position="647"/>
    </location>
</feature>
<evidence type="ECO:0000256" key="1">
    <source>
        <dbReference type="SAM" id="MobiDB-lite"/>
    </source>
</evidence>